<dbReference type="Proteomes" id="UP000182658">
    <property type="component" value="Unassembled WGS sequence"/>
</dbReference>
<dbReference type="AlphaFoldDB" id="A0A1J7J5X7"/>
<accession>A0A1J7J5X7</accession>
<dbReference type="InParanoid" id="A0A1J7J5X7"/>
<protein>
    <submittedName>
        <fullName evidence="1">Uncharacterized protein</fullName>
    </submittedName>
</protein>
<sequence>MSYGVVVAMRSVYKLKRLNLNLVLTPTYFSRQRNGRARSCSEHGSKGKPARYVFIIPDTGFGSLSSFSSTRSMCSE</sequence>
<gene>
    <name evidence="1" type="ORF">CONLIGDRAFT_636289</name>
</gene>
<reference evidence="1 2" key="1">
    <citation type="submission" date="2016-10" db="EMBL/GenBank/DDBJ databases">
        <title>Draft genome sequence of Coniochaeta ligniaria NRRL30616, a lignocellulolytic fungus for bioabatement of inhibitors in plant biomass hydrolysates.</title>
        <authorList>
            <consortium name="DOE Joint Genome Institute"/>
            <person name="Jimenez D.J."/>
            <person name="Hector R.E."/>
            <person name="Riley R."/>
            <person name="Sun H."/>
            <person name="Grigoriev I.V."/>
            <person name="Van Elsas J.D."/>
            <person name="Nichols N.N."/>
        </authorList>
    </citation>
    <scope>NUCLEOTIDE SEQUENCE [LARGE SCALE GENOMIC DNA]</scope>
    <source>
        <strain evidence="1 2">NRRL 30616</strain>
    </source>
</reference>
<dbReference type="EMBL" id="KV875102">
    <property type="protein sequence ID" value="OIW25208.1"/>
    <property type="molecule type" value="Genomic_DNA"/>
</dbReference>
<name>A0A1J7J5X7_9PEZI</name>
<evidence type="ECO:0000313" key="2">
    <source>
        <dbReference type="Proteomes" id="UP000182658"/>
    </source>
</evidence>
<proteinExistence type="predicted"/>
<organism evidence="1 2">
    <name type="scientific">Coniochaeta ligniaria NRRL 30616</name>
    <dbReference type="NCBI Taxonomy" id="1408157"/>
    <lineage>
        <taxon>Eukaryota</taxon>
        <taxon>Fungi</taxon>
        <taxon>Dikarya</taxon>
        <taxon>Ascomycota</taxon>
        <taxon>Pezizomycotina</taxon>
        <taxon>Sordariomycetes</taxon>
        <taxon>Sordariomycetidae</taxon>
        <taxon>Coniochaetales</taxon>
        <taxon>Coniochaetaceae</taxon>
        <taxon>Coniochaeta</taxon>
    </lineage>
</organism>
<evidence type="ECO:0000313" key="1">
    <source>
        <dbReference type="EMBL" id="OIW25208.1"/>
    </source>
</evidence>
<keyword evidence="2" id="KW-1185">Reference proteome</keyword>